<accession>A0A510HKZ8</accession>
<dbReference type="InterPro" id="IPR021986">
    <property type="entry name" value="Spherulin4"/>
</dbReference>
<dbReference type="RefSeq" id="WP_143528006.1">
    <property type="nucleotide sequence ID" value="NZ_AP019791.1"/>
</dbReference>
<organism evidence="1 2">
    <name type="scientific">Rubrobacter xylanophilus</name>
    <dbReference type="NCBI Taxonomy" id="49319"/>
    <lineage>
        <taxon>Bacteria</taxon>
        <taxon>Bacillati</taxon>
        <taxon>Actinomycetota</taxon>
        <taxon>Rubrobacteria</taxon>
        <taxon>Rubrobacterales</taxon>
        <taxon>Rubrobacteraceae</taxon>
        <taxon>Rubrobacter</taxon>
    </lineage>
</organism>
<dbReference type="Pfam" id="PF12138">
    <property type="entry name" value="Spherulin4"/>
    <property type="match status" value="1"/>
</dbReference>
<protein>
    <recommendedName>
        <fullName evidence="3">Spherulation-specific family 4</fullName>
    </recommendedName>
</protein>
<name>A0A510HKZ8_9ACTN</name>
<keyword evidence="2" id="KW-1185">Reference proteome</keyword>
<proteinExistence type="predicted"/>
<evidence type="ECO:0000313" key="2">
    <source>
        <dbReference type="Proteomes" id="UP000318065"/>
    </source>
</evidence>
<evidence type="ECO:0008006" key="3">
    <source>
        <dbReference type="Google" id="ProtNLM"/>
    </source>
</evidence>
<dbReference type="EMBL" id="AP019791">
    <property type="protein sequence ID" value="BBL79995.1"/>
    <property type="molecule type" value="Genomic_DNA"/>
</dbReference>
<dbReference type="PANTHER" id="PTHR35040:SF9">
    <property type="entry name" value="4-LIKE CELL SURFACE PROTEIN, PUTATIVE (AFU_ORTHOLOGUE AFUA_4G14080)-RELATED"/>
    <property type="match status" value="1"/>
</dbReference>
<dbReference type="Proteomes" id="UP000318065">
    <property type="component" value="Chromosome"/>
</dbReference>
<dbReference type="PANTHER" id="PTHR35040">
    <property type="match status" value="1"/>
</dbReference>
<reference evidence="1" key="1">
    <citation type="journal article" date="2019" name="Microbiol. Resour. Announc.">
        <title>Complete Genome Sequence of Rubrobacter xylanophilus Strain AA3-22, Isolated from Arima Onsen in Japan.</title>
        <authorList>
            <person name="Tomariguchi N."/>
            <person name="Miyazaki K."/>
        </authorList>
    </citation>
    <scope>NUCLEOTIDE SEQUENCE [LARGE SCALE GENOMIC DNA]</scope>
    <source>
        <strain evidence="1">AA3-22</strain>
    </source>
</reference>
<dbReference type="Gene3D" id="2.60.120.260">
    <property type="entry name" value="Galactose-binding domain-like"/>
    <property type="match status" value="1"/>
</dbReference>
<evidence type="ECO:0000313" key="1">
    <source>
        <dbReference type="EMBL" id="BBL79995.1"/>
    </source>
</evidence>
<gene>
    <name evidence="1" type="ORF">RxyAA322_18490</name>
</gene>
<dbReference type="AlphaFoldDB" id="A0A510HKZ8"/>
<sequence>MPSRPPITSSVRVRERTRMVLAALFGFPGRRGLLVALLATAALLGGGREVVLAADSQSIAVPSYFYPGSLWDRLGASFPEARLAVINPASGPGEAPNPDYAAQVRESRASGLTVLGYVHTSYAARSGERVREEIDRYYSWYGVDGIFLDEASTGCADQPYYAGLYDYIKARGGLVVLNPGTQTSECYMSAADIVVNFEGSHATYTEEYSAPAWVSGYPPERFWHLVYAVPGEAEMLRDVYLSKRRNAGWIYVTPDDLPNPWDTLPGPDYWEAERRAAADTADETPPTVSAPVENLVLSAQLGTGSSPIPVRVSWSGSDGQSGVAGYELEHSEGGGPFEPVSLPEPSATGVTLRLAPGDHAFRIRARDRAGNTGGWAVSRTFSLAASQEDGPGVTYPAGRWRLAQPSGAYGGGLRHEKDPPAVARFVFTGREVGWVAVEGPNRGRAEVWVDGVRVPTVDLYGDMVKAREVVFRRDFGERGTHSLEVRPLGSADARSTGTRIDVDAFLVLD</sequence>
<dbReference type="OrthoDB" id="3311125at2"/>